<dbReference type="SUPFAM" id="SSF55073">
    <property type="entry name" value="Nucleotide cyclase"/>
    <property type="match status" value="1"/>
</dbReference>
<dbReference type="InterPro" id="IPR043128">
    <property type="entry name" value="Rev_trsase/Diguanyl_cyclase"/>
</dbReference>
<reference evidence="3" key="1">
    <citation type="journal article" date="2019" name="Int. J. Syst. Evol. Microbiol.">
        <title>The Global Catalogue of Microorganisms (GCM) 10K type strain sequencing project: providing services to taxonomists for standard genome sequencing and annotation.</title>
        <authorList>
            <consortium name="The Broad Institute Genomics Platform"/>
            <consortium name="The Broad Institute Genome Sequencing Center for Infectious Disease"/>
            <person name="Wu L."/>
            <person name="Ma J."/>
        </authorList>
    </citation>
    <scope>NUCLEOTIDE SEQUENCE [LARGE SCALE GENOMIC DNA]</scope>
    <source>
        <strain evidence="3">CGMCC 4.7289</strain>
    </source>
</reference>
<name>A0ABV8LKA8_9ACTN</name>
<keyword evidence="2" id="KW-0808">Transferase</keyword>
<dbReference type="Proteomes" id="UP001595816">
    <property type="component" value="Unassembled WGS sequence"/>
</dbReference>
<keyword evidence="2" id="KW-0548">Nucleotidyltransferase</keyword>
<dbReference type="GO" id="GO:0052621">
    <property type="term" value="F:diguanylate cyclase activity"/>
    <property type="evidence" value="ECO:0007669"/>
    <property type="project" value="UniProtKB-EC"/>
</dbReference>
<dbReference type="EC" id="2.7.7.65" evidence="2"/>
<feature type="domain" description="GGDEF" evidence="1">
    <location>
        <begin position="75"/>
        <end position="202"/>
    </location>
</feature>
<keyword evidence="3" id="KW-1185">Reference proteome</keyword>
<organism evidence="2 3">
    <name type="scientific">Hamadaea flava</name>
    <dbReference type="NCBI Taxonomy" id="1742688"/>
    <lineage>
        <taxon>Bacteria</taxon>
        <taxon>Bacillati</taxon>
        <taxon>Actinomycetota</taxon>
        <taxon>Actinomycetes</taxon>
        <taxon>Micromonosporales</taxon>
        <taxon>Micromonosporaceae</taxon>
        <taxon>Hamadaea</taxon>
    </lineage>
</organism>
<dbReference type="InterPro" id="IPR000160">
    <property type="entry name" value="GGDEF_dom"/>
</dbReference>
<dbReference type="SMART" id="SM00267">
    <property type="entry name" value="GGDEF"/>
    <property type="match status" value="1"/>
</dbReference>
<evidence type="ECO:0000313" key="3">
    <source>
        <dbReference type="Proteomes" id="UP001595816"/>
    </source>
</evidence>
<evidence type="ECO:0000313" key="2">
    <source>
        <dbReference type="EMBL" id="MFC4131053.1"/>
    </source>
</evidence>
<dbReference type="InterPro" id="IPR050469">
    <property type="entry name" value="Diguanylate_Cyclase"/>
</dbReference>
<comment type="caution">
    <text evidence="2">The sequence shown here is derived from an EMBL/GenBank/DDBJ whole genome shotgun (WGS) entry which is preliminary data.</text>
</comment>
<protein>
    <submittedName>
        <fullName evidence="2">GGDEF domain-containing protein</fullName>
        <ecNumber evidence="2">2.7.7.65</ecNumber>
    </submittedName>
</protein>
<dbReference type="NCBIfam" id="TIGR00254">
    <property type="entry name" value="GGDEF"/>
    <property type="match status" value="1"/>
</dbReference>
<accession>A0ABV8LKA8</accession>
<dbReference type="PROSITE" id="PS50887">
    <property type="entry name" value="GGDEF"/>
    <property type="match status" value="1"/>
</dbReference>
<dbReference type="InterPro" id="IPR029787">
    <property type="entry name" value="Nucleotide_cyclase"/>
</dbReference>
<dbReference type="CDD" id="cd01949">
    <property type="entry name" value="GGDEF"/>
    <property type="match status" value="1"/>
</dbReference>
<evidence type="ECO:0000259" key="1">
    <source>
        <dbReference type="PROSITE" id="PS50887"/>
    </source>
</evidence>
<dbReference type="Pfam" id="PF00990">
    <property type="entry name" value="GGDEF"/>
    <property type="match status" value="1"/>
</dbReference>
<sequence length="248" mass="26845">MNPAVVAIVLTGLAGVGVAVWLGRRVRQAEAAAVELRRKVLVERIAARQDSLTGLLNRRAFYELGTALLADPARLPMTAVLVDIDGFQRINHGYGQIVGDEVLVALGRRFADYVGGQLVARLGGDEFVALVRGSGADPDPDRLEELLATPIWVGGQVIRITATVGVSDVSGPADLTRALRRAESMLRRTKIVQRRARTLPNPVTRTTPTEGSPLEQALLSGHEARVEGAGVDPVYCRTRVVAKRRRRH</sequence>
<dbReference type="PANTHER" id="PTHR45138">
    <property type="entry name" value="REGULATORY COMPONENTS OF SENSORY TRANSDUCTION SYSTEM"/>
    <property type="match status" value="1"/>
</dbReference>
<dbReference type="EMBL" id="JBHSAY010000005">
    <property type="protein sequence ID" value="MFC4131053.1"/>
    <property type="molecule type" value="Genomic_DNA"/>
</dbReference>
<proteinExistence type="predicted"/>
<dbReference type="Gene3D" id="3.30.70.270">
    <property type="match status" value="1"/>
</dbReference>
<dbReference type="PANTHER" id="PTHR45138:SF9">
    <property type="entry name" value="DIGUANYLATE CYCLASE DGCM-RELATED"/>
    <property type="match status" value="1"/>
</dbReference>
<dbReference type="RefSeq" id="WP_253756653.1">
    <property type="nucleotide sequence ID" value="NZ_JAMZDZ010000001.1"/>
</dbReference>
<gene>
    <name evidence="2" type="ORF">ACFOZ4_10600</name>
</gene>